<reference evidence="1 2" key="1">
    <citation type="journal article" date="2018" name="PLoS Genet.">
        <title>Population sequencing reveals clonal diversity and ancestral inbreeding in the grapevine cultivar Chardonnay.</title>
        <authorList>
            <person name="Roach M.J."/>
            <person name="Johnson D.L."/>
            <person name="Bohlmann J."/>
            <person name="van Vuuren H.J."/>
            <person name="Jones S.J."/>
            <person name="Pretorius I.S."/>
            <person name="Schmidt S.A."/>
            <person name="Borneman A.R."/>
        </authorList>
    </citation>
    <scope>NUCLEOTIDE SEQUENCE [LARGE SCALE GENOMIC DNA]</scope>
    <source>
        <strain evidence="2">cv. Chardonnay</strain>
        <tissue evidence="1">Leaf</tissue>
    </source>
</reference>
<organism evidence="1 2">
    <name type="scientific">Vitis vinifera</name>
    <name type="common">Grape</name>
    <dbReference type="NCBI Taxonomy" id="29760"/>
    <lineage>
        <taxon>Eukaryota</taxon>
        <taxon>Viridiplantae</taxon>
        <taxon>Streptophyta</taxon>
        <taxon>Embryophyta</taxon>
        <taxon>Tracheophyta</taxon>
        <taxon>Spermatophyta</taxon>
        <taxon>Magnoliopsida</taxon>
        <taxon>eudicotyledons</taxon>
        <taxon>Gunneridae</taxon>
        <taxon>Pentapetalae</taxon>
        <taxon>rosids</taxon>
        <taxon>Vitales</taxon>
        <taxon>Vitaceae</taxon>
        <taxon>Viteae</taxon>
        <taxon>Vitis</taxon>
    </lineage>
</organism>
<evidence type="ECO:0000313" key="1">
    <source>
        <dbReference type="EMBL" id="RVW28139.1"/>
    </source>
</evidence>
<name>A0A438CY54_VITVI</name>
<evidence type="ECO:0000313" key="2">
    <source>
        <dbReference type="Proteomes" id="UP000288805"/>
    </source>
</evidence>
<gene>
    <name evidence="1" type="ORF">CK203_108611</name>
</gene>
<dbReference type="EMBL" id="QGNW01001914">
    <property type="protein sequence ID" value="RVW28139.1"/>
    <property type="molecule type" value="Genomic_DNA"/>
</dbReference>
<dbReference type="Proteomes" id="UP000288805">
    <property type="component" value="Unassembled WGS sequence"/>
</dbReference>
<accession>A0A438CY54</accession>
<proteinExistence type="predicted"/>
<comment type="caution">
    <text evidence="1">The sequence shown here is derived from an EMBL/GenBank/DDBJ whole genome shotgun (WGS) entry which is preliminary data.</text>
</comment>
<dbReference type="AlphaFoldDB" id="A0A438CY54"/>
<sequence>MCFPEKVPNCDLPMDLGNGFYGVTLPDTYLDEMDMIGTSRILDTALRGPHSTFDMFGVSVIDSDDVTLYDACIDEMDMIDTDRILDASHLGPDPI</sequence>
<protein>
    <submittedName>
        <fullName evidence="1">Uncharacterized protein</fullName>
    </submittedName>
</protein>